<dbReference type="Pfam" id="PF02875">
    <property type="entry name" value="Mur_ligase_C"/>
    <property type="match status" value="1"/>
</dbReference>
<keyword evidence="2" id="KW-0963">Cytoplasm</keyword>
<comment type="caution">
    <text evidence="12">The sequence shown here is derived from an EMBL/GenBank/DDBJ whole genome shotgun (WGS) entry which is preliminary data.</text>
</comment>
<keyword evidence="13" id="KW-1185">Reference proteome</keyword>
<dbReference type="PANTHER" id="PTHR23135:SF4">
    <property type="entry name" value="UDP-N-ACETYLMURAMOYL-L-ALANYL-D-GLUTAMATE--2,6-DIAMINOPIMELATE LIGASE MURE HOMOLOG, CHLOROPLASTIC"/>
    <property type="match status" value="1"/>
</dbReference>
<dbReference type="EC" id="6.3.2.13" evidence="12"/>
<evidence type="ECO:0000313" key="13">
    <source>
        <dbReference type="Proteomes" id="UP001332931"/>
    </source>
</evidence>
<dbReference type="Pfam" id="PF08245">
    <property type="entry name" value="Mur_ligase_M"/>
    <property type="match status" value="1"/>
</dbReference>
<feature type="domain" description="Mur ligase central" evidence="11">
    <location>
        <begin position="120"/>
        <end position="329"/>
    </location>
</feature>
<dbReference type="EMBL" id="JAZGJQ010000005">
    <property type="protein sequence ID" value="MEE6147485.1"/>
    <property type="molecule type" value="Genomic_DNA"/>
</dbReference>
<evidence type="ECO:0000256" key="1">
    <source>
        <dbReference type="ARBA" id="ARBA00005898"/>
    </source>
</evidence>
<evidence type="ECO:0000256" key="9">
    <source>
        <dbReference type="RuleBase" id="RU004135"/>
    </source>
</evidence>
<dbReference type="Gene3D" id="3.40.1390.10">
    <property type="entry name" value="MurE/MurF, N-terminal domain"/>
    <property type="match status" value="1"/>
</dbReference>
<dbReference type="PROSITE" id="PS01011">
    <property type="entry name" value="FOLYLPOLYGLU_SYNT_1"/>
    <property type="match status" value="1"/>
</dbReference>
<dbReference type="InterPro" id="IPR018109">
    <property type="entry name" value="Folylpolyglutamate_synth_CS"/>
</dbReference>
<evidence type="ECO:0000259" key="11">
    <source>
        <dbReference type="Pfam" id="PF08245"/>
    </source>
</evidence>
<gene>
    <name evidence="12" type="ORF">VXJ25_05700</name>
</gene>
<evidence type="ECO:0000256" key="6">
    <source>
        <dbReference type="ARBA" id="ARBA00022960"/>
    </source>
</evidence>
<keyword evidence="8 9" id="KW-0961">Cell wall biogenesis/degradation</keyword>
<evidence type="ECO:0000256" key="8">
    <source>
        <dbReference type="ARBA" id="ARBA00023316"/>
    </source>
</evidence>
<keyword evidence="4" id="KW-0547">Nucleotide-binding</keyword>
<protein>
    <submittedName>
        <fullName evidence="12">UDP-N-acetylmuramoyl-L-alanyl-D-glutamate--2, 6-diaminopimelate ligase</fullName>
        <ecNumber evidence="12">6.3.2.13</ecNumber>
    </submittedName>
</protein>
<keyword evidence="3 12" id="KW-0436">Ligase</keyword>
<dbReference type="InterPro" id="IPR004101">
    <property type="entry name" value="Mur_ligase_C"/>
</dbReference>
<comment type="pathway">
    <text evidence="9">Cell wall biogenesis; peptidoglycan biosynthesis.</text>
</comment>
<dbReference type="InterPro" id="IPR036565">
    <property type="entry name" value="Mur-like_cat_sf"/>
</dbReference>
<dbReference type="InterPro" id="IPR036615">
    <property type="entry name" value="Mur_ligase_C_dom_sf"/>
</dbReference>
<keyword evidence="6 9" id="KW-0133">Cell shape</keyword>
<comment type="subcellular location">
    <subcellularLocation>
        <location evidence="9">Cytoplasm</location>
    </subcellularLocation>
</comment>
<proteinExistence type="inferred from homology"/>
<reference evidence="12 13" key="1">
    <citation type="submission" date="2024-01" db="EMBL/GenBank/DDBJ databases">
        <title>Description of Olsenella sp. nov., isolated from pig feces.</title>
        <authorList>
            <person name="Chang Y.-H."/>
        </authorList>
    </citation>
    <scope>NUCLEOTIDE SEQUENCE [LARGE SCALE GENOMIC DNA]</scope>
    <source>
        <strain evidence="12 13">YH-ols2223</strain>
    </source>
</reference>
<dbReference type="InterPro" id="IPR013221">
    <property type="entry name" value="Mur_ligase_cen"/>
</dbReference>
<keyword evidence="5" id="KW-0067">ATP-binding</keyword>
<evidence type="ECO:0000259" key="10">
    <source>
        <dbReference type="Pfam" id="PF02875"/>
    </source>
</evidence>
<dbReference type="InterPro" id="IPR035911">
    <property type="entry name" value="MurE/MurF_N"/>
</dbReference>
<keyword evidence="7 9" id="KW-0573">Peptidoglycan synthesis</keyword>
<dbReference type="Gene3D" id="3.40.1190.10">
    <property type="entry name" value="Mur-like, catalytic domain"/>
    <property type="match status" value="1"/>
</dbReference>
<dbReference type="GO" id="GO:0008765">
    <property type="term" value="F:UDP-N-acetylmuramoylalanyl-D-glutamate-2,6-diaminopimelate ligase activity"/>
    <property type="evidence" value="ECO:0007669"/>
    <property type="project" value="UniProtKB-EC"/>
</dbReference>
<evidence type="ECO:0000256" key="2">
    <source>
        <dbReference type="ARBA" id="ARBA00022490"/>
    </source>
</evidence>
<evidence type="ECO:0000256" key="7">
    <source>
        <dbReference type="ARBA" id="ARBA00022984"/>
    </source>
</evidence>
<keyword evidence="9" id="KW-0131">Cell cycle</keyword>
<evidence type="ECO:0000256" key="5">
    <source>
        <dbReference type="ARBA" id="ARBA00022840"/>
    </source>
</evidence>
<dbReference type="SUPFAM" id="SSF63418">
    <property type="entry name" value="MurE/MurF N-terminal domain"/>
    <property type="match status" value="1"/>
</dbReference>
<keyword evidence="9" id="KW-0132">Cell division</keyword>
<dbReference type="RefSeq" id="WP_330958254.1">
    <property type="nucleotide sequence ID" value="NZ_JAZGJQ010000005.1"/>
</dbReference>
<evidence type="ECO:0000256" key="4">
    <source>
        <dbReference type="ARBA" id="ARBA00022741"/>
    </source>
</evidence>
<feature type="domain" description="Mur ligase C-terminal" evidence="10">
    <location>
        <begin position="350"/>
        <end position="469"/>
    </location>
</feature>
<dbReference type="PANTHER" id="PTHR23135">
    <property type="entry name" value="MUR LIGASE FAMILY MEMBER"/>
    <property type="match status" value="1"/>
</dbReference>
<accession>A0ABU7RA74</accession>
<evidence type="ECO:0000256" key="3">
    <source>
        <dbReference type="ARBA" id="ARBA00022598"/>
    </source>
</evidence>
<name>A0ABU7RA74_9ACTN</name>
<dbReference type="Proteomes" id="UP001332931">
    <property type="component" value="Unassembled WGS sequence"/>
</dbReference>
<dbReference type="SUPFAM" id="SSF53244">
    <property type="entry name" value="MurD-like peptide ligases, peptide-binding domain"/>
    <property type="match status" value="1"/>
</dbReference>
<dbReference type="InterPro" id="IPR005761">
    <property type="entry name" value="UDP-N-AcMur-Glu-dNH2Pim_ligase"/>
</dbReference>
<comment type="similarity">
    <text evidence="1">Belongs to the MurCDEF family. MurE subfamily.</text>
</comment>
<sequence>MDTTTLTSLAAALESEGLLVRAHALPADPLPVCGADSDSRFVRPGHLFVCKGAAFRPAYLASALESGAVAYLTGEERADELARLAPGMPALVASDVRRAMALVALEAWGHPDRDLTCVGITGTKGKSTTSYMLRSILDAGSPEPRCAIVGSIETFDGVERAESINTTPEACDLWRHVANARDSHLPDLVMEVSSQALKYDRVVGLHLDVAAFLNIGRDHISPLEHPTWEDYFSSKLRIFRQARTAVVNLATDHLDRVLEAAASCERTLLFSATGPEVAGRRADVWCDEVESGLGRSSFVAHTPSWEARVELPMPGLFNVENALAAICAAELLGAGRDQVLAGLARVSVPGRMELVWSDDRRVVGIVDFAHNAMAFSKFGPSVREEFPGYRVISVFGATGDKAVERRRELPVEAARWSDLLVFTKDDPGHERVEDICREMAEATPAGTPHETVCDRAEAIQHAVDLAFAGTGPCVVCVLARGTEGYQHEMGGLTPAPLDMDLLRAAMARH</sequence>
<dbReference type="SUPFAM" id="SSF53623">
    <property type="entry name" value="MurD-like peptide ligases, catalytic domain"/>
    <property type="match status" value="1"/>
</dbReference>
<dbReference type="NCBIfam" id="TIGR01085">
    <property type="entry name" value="murE"/>
    <property type="match status" value="1"/>
</dbReference>
<dbReference type="Gene3D" id="3.90.190.20">
    <property type="entry name" value="Mur ligase, C-terminal domain"/>
    <property type="match status" value="1"/>
</dbReference>
<organism evidence="12 13">
    <name type="scientific">Olsenella absiana</name>
    <dbReference type="NCBI Taxonomy" id="3115222"/>
    <lineage>
        <taxon>Bacteria</taxon>
        <taxon>Bacillati</taxon>
        <taxon>Actinomycetota</taxon>
        <taxon>Coriobacteriia</taxon>
        <taxon>Coriobacteriales</taxon>
        <taxon>Atopobiaceae</taxon>
        <taxon>Olsenella</taxon>
    </lineage>
</organism>
<evidence type="ECO:0000313" key="12">
    <source>
        <dbReference type="EMBL" id="MEE6147485.1"/>
    </source>
</evidence>